<sequence length="102" mass="10568">MTKRFSALAVSAAIVGGFFITSVPAHAATAAGQGDVSVTAAVTCDKAKLRQQIAELKRKAAQLKQLGETAAANRALSDARALQKRLDACIKAEDESAKPFPG</sequence>
<keyword evidence="4" id="KW-1185">Reference proteome</keyword>
<dbReference type="AlphaFoldDB" id="A0A7W9H5L3"/>
<dbReference type="GO" id="GO:0051301">
    <property type="term" value="P:cell division"/>
    <property type="evidence" value="ECO:0007669"/>
    <property type="project" value="UniProtKB-KW"/>
</dbReference>
<keyword evidence="1" id="KW-0175">Coiled coil</keyword>
<dbReference type="Proteomes" id="UP000590647">
    <property type="component" value="Unassembled WGS sequence"/>
</dbReference>
<evidence type="ECO:0000256" key="1">
    <source>
        <dbReference type="SAM" id="Coils"/>
    </source>
</evidence>
<feature type="coiled-coil region" evidence="1">
    <location>
        <begin position="39"/>
        <end position="73"/>
    </location>
</feature>
<dbReference type="RefSeq" id="WP_184985257.1">
    <property type="nucleotide sequence ID" value="NZ_JACHNE010000001.1"/>
</dbReference>
<protein>
    <submittedName>
        <fullName evidence="3">Cell division protein FtsX</fullName>
    </submittedName>
</protein>
<proteinExistence type="predicted"/>
<gene>
    <name evidence="3" type="ORF">HDA41_003690</name>
</gene>
<keyword evidence="3" id="KW-0131">Cell cycle</keyword>
<accession>A0A7W9H5L3</accession>
<keyword evidence="3" id="KW-0132">Cell division</keyword>
<name>A0A7W9H5L3_9ACTN</name>
<comment type="caution">
    <text evidence="3">The sequence shown here is derived from an EMBL/GenBank/DDBJ whole genome shotgun (WGS) entry which is preliminary data.</text>
</comment>
<organism evidence="3 4">
    <name type="scientific">Streptomyces caelestis</name>
    <dbReference type="NCBI Taxonomy" id="36816"/>
    <lineage>
        <taxon>Bacteria</taxon>
        <taxon>Bacillati</taxon>
        <taxon>Actinomycetota</taxon>
        <taxon>Actinomycetes</taxon>
        <taxon>Kitasatosporales</taxon>
        <taxon>Streptomycetaceae</taxon>
        <taxon>Streptomyces</taxon>
    </lineage>
</organism>
<feature type="signal peptide" evidence="2">
    <location>
        <begin position="1"/>
        <end position="27"/>
    </location>
</feature>
<feature type="chain" id="PRO_5031546584" evidence="2">
    <location>
        <begin position="28"/>
        <end position="102"/>
    </location>
</feature>
<evidence type="ECO:0000313" key="3">
    <source>
        <dbReference type="EMBL" id="MBB5795726.1"/>
    </source>
</evidence>
<dbReference type="EMBL" id="JACHNE010000001">
    <property type="protein sequence ID" value="MBB5795726.1"/>
    <property type="molecule type" value="Genomic_DNA"/>
</dbReference>
<evidence type="ECO:0000313" key="4">
    <source>
        <dbReference type="Proteomes" id="UP000590647"/>
    </source>
</evidence>
<evidence type="ECO:0000256" key="2">
    <source>
        <dbReference type="SAM" id="SignalP"/>
    </source>
</evidence>
<reference evidence="3 4" key="1">
    <citation type="submission" date="2020-08" db="EMBL/GenBank/DDBJ databases">
        <title>Sequencing the genomes of 1000 actinobacteria strains.</title>
        <authorList>
            <person name="Klenk H.-P."/>
        </authorList>
    </citation>
    <scope>NUCLEOTIDE SEQUENCE [LARGE SCALE GENOMIC DNA]</scope>
    <source>
        <strain evidence="3 4">DSM 40084</strain>
    </source>
</reference>
<keyword evidence="2" id="KW-0732">Signal</keyword>